<dbReference type="Proteomes" id="UP001153555">
    <property type="component" value="Unassembled WGS sequence"/>
</dbReference>
<protein>
    <submittedName>
        <fullName evidence="2">Uncharacterized protein</fullName>
    </submittedName>
</protein>
<name>A0A9N7NDQ3_STRHE</name>
<reference evidence="2" key="1">
    <citation type="submission" date="2019-12" db="EMBL/GenBank/DDBJ databases">
        <authorList>
            <person name="Scholes J."/>
        </authorList>
    </citation>
    <scope>NUCLEOTIDE SEQUENCE</scope>
</reference>
<evidence type="ECO:0000313" key="2">
    <source>
        <dbReference type="EMBL" id="CAA0827730.1"/>
    </source>
</evidence>
<keyword evidence="3" id="KW-1185">Reference proteome</keyword>
<comment type="caution">
    <text evidence="2">The sequence shown here is derived from an EMBL/GenBank/DDBJ whole genome shotgun (WGS) entry which is preliminary data.</text>
</comment>
<organism evidence="2 3">
    <name type="scientific">Striga hermonthica</name>
    <name type="common">Purple witchweed</name>
    <name type="synonym">Buchnera hermonthica</name>
    <dbReference type="NCBI Taxonomy" id="68872"/>
    <lineage>
        <taxon>Eukaryota</taxon>
        <taxon>Viridiplantae</taxon>
        <taxon>Streptophyta</taxon>
        <taxon>Embryophyta</taxon>
        <taxon>Tracheophyta</taxon>
        <taxon>Spermatophyta</taxon>
        <taxon>Magnoliopsida</taxon>
        <taxon>eudicotyledons</taxon>
        <taxon>Gunneridae</taxon>
        <taxon>Pentapetalae</taxon>
        <taxon>asterids</taxon>
        <taxon>lamiids</taxon>
        <taxon>Lamiales</taxon>
        <taxon>Orobanchaceae</taxon>
        <taxon>Buchnereae</taxon>
        <taxon>Striga</taxon>
    </lineage>
</organism>
<gene>
    <name evidence="2" type="ORF">SHERM_23425</name>
</gene>
<accession>A0A9N7NDQ3</accession>
<dbReference type="PANTHER" id="PTHR34555:SF1">
    <property type="entry name" value="INTEGRAL MEMBRANE HEMOLYSIN-III-LIKE PROTEIN"/>
    <property type="match status" value="1"/>
</dbReference>
<dbReference type="EMBL" id="CACSLK010027752">
    <property type="protein sequence ID" value="CAA0827730.1"/>
    <property type="molecule type" value="Genomic_DNA"/>
</dbReference>
<evidence type="ECO:0000256" key="1">
    <source>
        <dbReference type="SAM" id="MobiDB-lite"/>
    </source>
</evidence>
<dbReference type="AlphaFoldDB" id="A0A9N7NDQ3"/>
<proteinExistence type="predicted"/>
<feature type="region of interest" description="Disordered" evidence="1">
    <location>
        <begin position="80"/>
        <end position="99"/>
    </location>
</feature>
<sequence>MQHNSSTEITIAGFCVSESPMTVSKSIGMADGECAAGEIDKVTGTKSSVSEFVNRSPGSNARSGHIVYVRRKPEIDSKKSNICDTQIGSPHSVKSAGPRVPAQRFTEVNKSMTCAPDAALLPMAFSPDSSSTRANVVASWEERYRCLQSLLKTLDQSNQEYVQMLRLLSSVELSQQAVELEKRSMKLSVEEAKEIERAGMLGMLGEHGKKVVSKAFSTQQDELHK</sequence>
<dbReference type="OrthoDB" id="1925139at2759"/>
<dbReference type="PANTHER" id="PTHR34555">
    <property type="entry name" value="INTEGRAL MEMBRANE HEMOLYSIN-III-LIKE PROTEIN"/>
    <property type="match status" value="1"/>
</dbReference>
<evidence type="ECO:0000313" key="3">
    <source>
        <dbReference type="Proteomes" id="UP001153555"/>
    </source>
</evidence>